<evidence type="ECO:0000313" key="2">
    <source>
        <dbReference type="Proteomes" id="UP001148838"/>
    </source>
</evidence>
<accession>A0ABQ8TKE2</accession>
<evidence type="ECO:0008006" key="3">
    <source>
        <dbReference type="Google" id="ProtNLM"/>
    </source>
</evidence>
<evidence type="ECO:0000313" key="1">
    <source>
        <dbReference type="EMBL" id="KAJ4446738.1"/>
    </source>
</evidence>
<name>A0ABQ8TKE2_PERAM</name>
<sequence length="202" mass="23273">MAPVRHRWSINDVIGGIRNTVMPSDCSPAGSPLYVLNIVHNRIRVLRYPPYLEAVSPIRNLRTRHVFKNKKRAKTVQLLQTGEQKQVGEIGMRLKTTFKTAHHVDTKSSCLLIEHERIACLLCPIQFISTRHFNIKLHFNKVHIKNYGMHKLSGDDRRNVFENRKQSAEDRVSGQYEDSQRRHAGCLESSFSVLITAKTTFQ</sequence>
<dbReference type="Proteomes" id="UP001148838">
    <property type="component" value="Unassembled WGS sequence"/>
</dbReference>
<comment type="caution">
    <text evidence="1">The sequence shown here is derived from an EMBL/GenBank/DDBJ whole genome shotgun (WGS) entry which is preliminary data.</text>
</comment>
<dbReference type="EMBL" id="JAJSOF020000009">
    <property type="protein sequence ID" value="KAJ4446738.1"/>
    <property type="molecule type" value="Genomic_DNA"/>
</dbReference>
<organism evidence="1 2">
    <name type="scientific">Periplaneta americana</name>
    <name type="common">American cockroach</name>
    <name type="synonym">Blatta americana</name>
    <dbReference type="NCBI Taxonomy" id="6978"/>
    <lineage>
        <taxon>Eukaryota</taxon>
        <taxon>Metazoa</taxon>
        <taxon>Ecdysozoa</taxon>
        <taxon>Arthropoda</taxon>
        <taxon>Hexapoda</taxon>
        <taxon>Insecta</taxon>
        <taxon>Pterygota</taxon>
        <taxon>Neoptera</taxon>
        <taxon>Polyneoptera</taxon>
        <taxon>Dictyoptera</taxon>
        <taxon>Blattodea</taxon>
        <taxon>Blattoidea</taxon>
        <taxon>Blattidae</taxon>
        <taxon>Blattinae</taxon>
        <taxon>Periplaneta</taxon>
    </lineage>
</organism>
<reference evidence="1 2" key="1">
    <citation type="journal article" date="2022" name="Allergy">
        <title>Genome assembly and annotation of Periplaneta americana reveal a comprehensive cockroach allergen profile.</title>
        <authorList>
            <person name="Wang L."/>
            <person name="Xiong Q."/>
            <person name="Saelim N."/>
            <person name="Wang L."/>
            <person name="Nong W."/>
            <person name="Wan A.T."/>
            <person name="Shi M."/>
            <person name="Liu X."/>
            <person name="Cao Q."/>
            <person name="Hui J.H.L."/>
            <person name="Sookrung N."/>
            <person name="Leung T.F."/>
            <person name="Tungtrongchitr A."/>
            <person name="Tsui S.K.W."/>
        </authorList>
    </citation>
    <scope>NUCLEOTIDE SEQUENCE [LARGE SCALE GENOMIC DNA]</scope>
    <source>
        <strain evidence="1">PWHHKU_190912</strain>
    </source>
</reference>
<protein>
    <recommendedName>
        <fullName evidence="3">C2H2-type domain-containing protein</fullName>
    </recommendedName>
</protein>
<proteinExistence type="predicted"/>
<gene>
    <name evidence="1" type="ORF">ANN_13435</name>
</gene>
<keyword evidence="2" id="KW-1185">Reference proteome</keyword>